<dbReference type="InterPro" id="IPR008183">
    <property type="entry name" value="Aldose_1/G6P_1-epimerase"/>
</dbReference>
<comment type="catalytic activity">
    <reaction evidence="5">
        <text>alpha-D-glucose = beta-D-glucose</text>
        <dbReference type="Rhea" id="RHEA:10264"/>
        <dbReference type="ChEBI" id="CHEBI:15903"/>
        <dbReference type="ChEBI" id="CHEBI:17925"/>
        <dbReference type="EC" id="5.1.3.3"/>
    </reaction>
</comment>
<gene>
    <name evidence="9" type="ORF">KAK03_00265</name>
</gene>
<evidence type="ECO:0000256" key="7">
    <source>
        <dbReference type="PIRSR" id="PIRSR005096-2"/>
    </source>
</evidence>
<reference evidence="9 10" key="1">
    <citation type="submission" date="2021-04" db="EMBL/GenBank/DDBJ databases">
        <title>The genome sequence of Ideonella sp. 3Y2.</title>
        <authorList>
            <person name="Liu Y."/>
        </authorList>
    </citation>
    <scope>NUCLEOTIDE SEQUENCE [LARGE SCALE GENOMIC DNA]</scope>
    <source>
        <strain evidence="9 10">3Y2</strain>
    </source>
</reference>
<sequence>MNPAATVPGVRSAPWARLADGRPVTAWTLDAGGQLQLTLLDLGGTVVALRMPDRHGHFDNIVLALASPDDQLRHNPTFGSLVGRYANRIADSRFMLDGRRVDLDSGGTRHCLHGGAQGFGARFWQVAPGPRSPDGAVAVVLRLDSPDGDQGFPGRLSVEVRYTLTPDDCWIVDYSAHTDRPTVLNLTQHAYWNLAGCGAVDGHRLTLVAGRYLPIDAEGIPQHSAPVDGTPLDFRGGAVLGPRLRTVHPQLQHGRGLDHYLWVDRSAPGLALAARLEDPVSGRVLEVETTEPGLQVYSANWLDGRLAGTHGDLLRAGDALCLETQHPADAPNRPDFPSTVLRPGQTWHSRTLHRLRCLR</sequence>
<dbReference type="EMBL" id="JAGQDD010000001">
    <property type="protein sequence ID" value="MBQ0928897.1"/>
    <property type="molecule type" value="Genomic_DNA"/>
</dbReference>
<comment type="pathway">
    <text evidence="1 5">Carbohydrate metabolism; hexose metabolism.</text>
</comment>
<evidence type="ECO:0000313" key="9">
    <source>
        <dbReference type="EMBL" id="MBQ0928897.1"/>
    </source>
</evidence>
<dbReference type="CDD" id="cd09019">
    <property type="entry name" value="galactose_mutarotase_like"/>
    <property type="match status" value="1"/>
</dbReference>
<dbReference type="PANTHER" id="PTHR10091">
    <property type="entry name" value="ALDOSE-1-EPIMERASE"/>
    <property type="match status" value="1"/>
</dbReference>
<dbReference type="NCBIfam" id="NF008277">
    <property type="entry name" value="PRK11055.1"/>
    <property type="match status" value="1"/>
</dbReference>
<dbReference type="InterPro" id="IPR047215">
    <property type="entry name" value="Galactose_mutarotase-like"/>
</dbReference>
<dbReference type="GO" id="GO:0030246">
    <property type="term" value="F:carbohydrate binding"/>
    <property type="evidence" value="ECO:0007669"/>
    <property type="project" value="InterPro"/>
</dbReference>
<feature type="binding site" evidence="8">
    <location>
        <begin position="189"/>
        <end position="191"/>
    </location>
    <ligand>
        <name>beta-D-galactose</name>
        <dbReference type="ChEBI" id="CHEBI:27667"/>
    </ligand>
</feature>
<dbReference type="InterPro" id="IPR015443">
    <property type="entry name" value="Aldose_1-epimerase"/>
</dbReference>
<dbReference type="InterPro" id="IPR014718">
    <property type="entry name" value="GH-type_carb-bd"/>
</dbReference>
<dbReference type="Proteomes" id="UP000676246">
    <property type="component" value="Unassembled WGS sequence"/>
</dbReference>
<dbReference type="GO" id="GO:0033499">
    <property type="term" value="P:galactose catabolic process via UDP-galactose, Leloir pathway"/>
    <property type="evidence" value="ECO:0007669"/>
    <property type="project" value="TreeGrafter"/>
</dbReference>
<dbReference type="EC" id="5.1.3.3" evidence="5"/>
<dbReference type="RefSeq" id="WP_210851014.1">
    <property type="nucleotide sequence ID" value="NZ_JAGQDD010000001.1"/>
</dbReference>
<evidence type="ECO:0000256" key="5">
    <source>
        <dbReference type="PIRNR" id="PIRNR005096"/>
    </source>
</evidence>
<proteinExistence type="inferred from homology"/>
<feature type="binding site" evidence="7">
    <location>
        <position position="258"/>
    </location>
    <ligand>
        <name>beta-D-galactose</name>
        <dbReference type="ChEBI" id="CHEBI:27667"/>
    </ligand>
</feature>
<evidence type="ECO:0000256" key="1">
    <source>
        <dbReference type="ARBA" id="ARBA00005028"/>
    </source>
</evidence>
<dbReference type="PIRSF" id="PIRSF005096">
    <property type="entry name" value="GALM"/>
    <property type="match status" value="1"/>
</dbReference>
<feature type="active site" description="Proton donor" evidence="6">
    <location>
        <position position="189"/>
    </location>
</feature>
<evidence type="ECO:0000256" key="3">
    <source>
        <dbReference type="ARBA" id="ARBA00023235"/>
    </source>
</evidence>
<comment type="caution">
    <text evidence="9">The sequence shown here is derived from an EMBL/GenBank/DDBJ whole genome shotgun (WGS) entry which is preliminary data.</text>
</comment>
<feature type="binding site" evidence="8">
    <location>
        <begin position="87"/>
        <end position="88"/>
    </location>
    <ligand>
        <name>beta-D-galactose</name>
        <dbReference type="ChEBI" id="CHEBI:27667"/>
    </ligand>
</feature>
<dbReference type="AlphaFoldDB" id="A0A940Y378"/>
<dbReference type="InterPro" id="IPR011013">
    <property type="entry name" value="Gal_mutarotase_sf_dom"/>
</dbReference>
<accession>A0A940Y378</accession>
<evidence type="ECO:0000256" key="6">
    <source>
        <dbReference type="PIRSR" id="PIRSR005096-1"/>
    </source>
</evidence>
<dbReference type="SUPFAM" id="SSF74650">
    <property type="entry name" value="Galactose mutarotase-like"/>
    <property type="match status" value="1"/>
</dbReference>
<dbReference type="Pfam" id="PF01263">
    <property type="entry name" value="Aldose_epim"/>
    <property type="match status" value="1"/>
</dbReference>
<dbReference type="GO" id="GO:0005737">
    <property type="term" value="C:cytoplasm"/>
    <property type="evidence" value="ECO:0007669"/>
    <property type="project" value="TreeGrafter"/>
</dbReference>
<keyword evidence="3 5" id="KW-0413">Isomerase</keyword>
<evidence type="ECO:0000256" key="8">
    <source>
        <dbReference type="PIRSR" id="PIRSR005096-3"/>
    </source>
</evidence>
<dbReference type="Gene3D" id="2.70.98.10">
    <property type="match status" value="1"/>
</dbReference>
<keyword evidence="4 5" id="KW-0119">Carbohydrate metabolism</keyword>
<organism evidence="9 10">
    <name type="scientific">Ideonella alba</name>
    <dbReference type="NCBI Taxonomy" id="2824118"/>
    <lineage>
        <taxon>Bacteria</taxon>
        <taxon>Pseudomonadati</taxon>
        <taxon>Pseudomonadota</taxon>
        <taxon>Betaproteobacteria</taxon>
        <taxon>Burkholderiales</taxon>
        <taxon>Sphaerotilaceae</taxon>
        <taxon>Ideonella</taxon>
    </lineage>
</organism>
<comment type="similarity">
    <text evidence="2 5">Belongs to the aldose epimerase family.</text>
</comment>
<name>A0A940Y378_9BURK</name>
<evidence type="ECO:0000256" key="4">
    <source>
        <dbReference type="ARBA" id="ARBA00023277"/>
    </source>
</evidence>
<dbReference type="GO" id="GO:0006006">
    <property type="term" value="P:glucose metabolic process"/>
    <property type="evidence" value="ECO:0007669"/>
    <property type="project" value="TreeGrafter"/>
</dbReference>
<evidence type="ECO:0000313" key="10">
    <source>
        <dbReference type="Proteomes" id="UP000676246"/>
    </source>
</evidence>
<dbReference type="PANTHER" id="PTHR10091:SF0">
    <property type="entry name" value="GALACTOSE MUTAROTASE"/>
    <property type="match status" value="1"/>
</dbReference>
<dbReference type="GO" id="GO:0004034">
    <property type="term" value="F:aldose 1-epimerase activity"/>
    <property type="evidence" value="ECO:0007669"/>
    <property type="project" value="UniProtKB-EC"/>
</dbReference>
<evidence type="ECO:0000256" key="2">
    <source>
        <dbReference type="ARBA" id="ARBA00006206"/>
    </source>
</evidence>
<keyword evidence="10" id="KW-1185">Reference proteome</keyword>
<feature type="active site" description="Proton acceptor" evidence="6">
    <location>
        <position position="323"/>
    </location>
</feature>
<protein>
    <recommendedName>
        <fullName evidence="5">Aldose 1-epimerase</fullName>
        <ecNumber evidence="5">5.1.3.3</ecNumber>
    </recommendedName>
</protein>